<comment type="function">
    <text evidence="15">Involved in base excision repair of DNA damaged by oxidation or by mutagenic agents. Acts as DNA glycosylase that recognizes and removes damaged bases. Has a preference for oxidized purines, such as 7,8-dihydro-8-oxoguanine (8-oxoG). Has AP (apurinic/apyrimidinic) lyase activity and introduces nicks in the DNA strand. Cleaves the DNA backbone by beta-delta elimination to generate a single-strand break at the site of the removed base with both 3'- and 5'-phosphates.</text>
</comment>
<dbReference type="NCBIfam" id="NF002211">
    <property type="entry name" value="PRK01103.1"/>
    <property type="match status" value="1"/>
</dbReference>
<dbReference type="GO" id="GO:0034039">
    <property type="term" value="F:8-oxo-7,8-dihydroguanine DNA N-glycosylase activity"/>
    <property type="evidence" value="ECO:0007669"/>
    <property type="project" value="TreeGrafter"/>
</dbReference>
<evidence type="ECO:0000256" key="9">
    <source>
        <dbReference type="ARBA" id="ARBA00023125"/>
    </source>
</evidence>
<dbReference type="RefSeq" id="WP_087110879.1">
    <property type="nucleotide sequence ID" value="NZ_CBCSCN010000006.1"/>
</dbReference>
<dbReference type="PANTHER" id="PTHR22993:SF9">
    <property type="entry name" value="FORMAMIDOPYRIMIDINE-DNA GLYCOSYLASE"/>
    <property type="match status" value="1"/>
</dbReference>
<keyword evidence="10 15" id="KW-0234">DNA repair</keyword>
<evidence type="ECO:0000256" key="10">
    <source>
        <dbReference type="ARBA" id="ARBA00023204"/>
    </source>
</evidence>
<name>A0A1X7AL11_9GAMM</name>
<dbReference type="Pfam" id="PF01149">
    <property type="entry name" value="Fapy_DNA_glyco"/>
    <property type="match status" value="1"/>
</dbReference>
<sequence length="271" mass="30260">MPELPEVETTLRGIAPHTVGNKVIGVEVRQPRLRWPVNPDLPALLFEQPLLSITRRAKYLLLHFPNGTLIGHLGMSGSMRVLPAGTPAEKHDHVDIVFDNGQILRLTDPRRFGAMVWTDRPVEQHDLIRKLGPEPLSDAFTGERLYELSRKRKQPVKTFIMDNHTVVGVGNIYANEALFMAGIRPDRACGNISRHRYEELAQAIKAVLTRAIEVGGTTLKDFVGGDGKPGYFAIELSMYGRGGEFCKECGTTIREIRLNNRSTCYCPSCQT</sequence>
<dbReference type="SMART" id="SM01232">
    <property type="entry name" value="H2TH"/>
    <property type="match status" value="1"/>
</dbReference>
<accession>A0A1X7AL11</accession>
<dbReference type="InterPro" id="IPR010663">
    <property type="entry name" value="Znf_FPG/IleRS"/>
</dbReference>
<keyword evidence="7 15" id="KW-0378">Hydrolase</keyword>
<evidence type="ECO:0000256" key="14">
    <source>
        <dbReference type="ARBA" id="ARBA00044632"/>
    </source>
</evidence>
<evidence type="ECO:0000256" key="1">
    <source>
        <dbReference type="ARBA" id="ARBA00001668"/>
    </source>
</evidence>
<dbReference type="InterPro" id="IPR010979">
    <property type="entry name" value="Ribosomal_uS13-like_H2TH"/>
</dbReference>
<dbReference type="Pfam" id="PF06831">
    <property type="entry name" value="H2TH"/>
    <property type="match status" value="1"/>
</dbReference>
<dbReference type="PROSITE" id="PS01242">
    <property type="entry name" value="ZF_FPG_1"/>
    <property type="match status" value="1"/>
</dbReference>
<keyword evidence="13 15" id="KW-0326">Glycosidase</keyword>
<keyword evidence="11 15" id="KW-0456">Lyase</keyword>
<evidence type="ECO:0000256" key="5">
    <source>
        <dbReference type="ARBA" id="ARBA00022763"/>
    </source>
</evidence>
<evidence type="ECO:0000256" key="4">
    <source>
        <dbReference type="ARBA" id="ARBA00022723"/>
    </source>
</evidence>
<evidence type="ECO:0000259" key="17">
    <source>
        <dbReference type="PROSITE" id="PS51068"/>
    </source>
</evidence>
<dbReference type="InterPro" id="IPR015886">
    <property type="entry name" value="H2TH_FPG"/>
</dbReference>
<proteinExistence type="inferred from homology"/>
<keyword evidence="12 15" id="KW-0511">Multifunctional enzyme</keyword>
<dbReference type="PANTHER" id="PTHR22993">
    <property type="entry name" value="FORMAMIDOPYRIMIDINE-DNA GLYCOSYLASE"/>
    <property type="match status" value="1"/>
</dbReference>
<comment type="catalytic activity">
    <reaction evidence="14 15">
        <text>2'-deoxyribonucleotide-(2'-deoxyribose 5'-phosphate)-2'-deoxyribonucleotide-DNA = a 3'-end 2'-deoxyribonucleotide-(2,3-dehydro-2,3-deoxyribose 5'-phosphate)-DNA + a 5'-end 5'-phospho-2'-deoxyribonucleoside-DNA + H(+)</text>
        <dbReference type="Rhea" id="RHEA:66592"/>
        <dbReference type="Rhea" id="RHEA-COMP:13180"/>
        <dbReference type="Rhea" id="RHEA-COMP:16897"/>
        <dbReference type="Rhea" id="RHEA-COMP:17067"/>
        <dbReference type="ChEBI" id="CHEBI:15378"/>
        <dbReference type="ChEBI" id="CHEBI:136412"/>
        <dbReference type="ChEBI" id="CHEBI:157695"/>
        <dbReference type="ChEBI" id="CHEBI:167181"/>
        <dbReference type="EC" id="4.2.99.18"/>
    </reaction>
</comment>
<feature type="active site" description="Schiff-base intermediate with DNA" evidence="15">
    <location>
        <position position="2"/>
    </location>
</feature>
<feature type="active site" description="Proton donor; for beta-elimination activity" evidence="15">
    <location>
        <position position="58"/>
    </location>
</feature>
<dbReference type="SUPFAM" id="SSF57716">
    <property type="entry name" value="Glucocorticoid receptor-like (DNA-binding domain)"/>
    <property type="match status" value="1"/>
</dbReference>
<dbReference type="GO" id="GO:0006284">
    <property type="term" value="P:base-excision repair"/>
    <property type="evidence" value="ECO:0007669"/>
    <property type="project" value="InterPro"/>
</dbReference>
<dbReference type="EC" id="3.2.2.23" evidence="15"/>
<dbReference type="HAMAP" id="MF_00103">
    <property type="entry name" value="Fapy_DNA_glycosyl"/>
    <property type="match status" value="1"/>
</dbReference>
<keyword evidence="6 15" id="KW-0863">Zinc-finger</keyword>
<evidence type="ECO:0000256" key="6">
    <source>
        <dbReference type="ARBA" id="ARBA00022771"/>
    </source>
</evidence>
<evidence type="ECO:0000256" key="8">
    <source>
        <dbReference type="ARBA" id="ARBA00022833"/>
    </source>
</evidence>
<comment type="cofactor">
    <cofactor evidence="15">
        <name>Zn(2+)</name>
        <dbReference type="ChEBI" id="CHEBI:29105"/>
    </cofactor>
    <text evidence="15">Binds 1 zinc ion per subunit.</text>
</comment>
<evidence type="ECO:0000259" key="16">
    <source>
        <dbReference type="PROSITE" id="PS51066"/>
    </source>
</evidence>
<keyword evidence="4 15" id="KW-0479">Metal-binding</keyword>
<dbReference type="PROSITE" id="PS51068">
    <property type="entry name" value="FPG_CAT"/>
    <property type="match status" value="1"/>
</dbReference>
<dbReference type="InterPro" id="IPR020629">
    <property type="entry name" value="FPG_Glyclase"/>
</dbReference>
<dbReference type="SMART" id="SM00898">
    <property type="entry name" value="Fapy_DNA_glyco"/>
    <property type="match status" value="1"/>
</dbReference>
<dbReference type="EMBL" id="FWPT01000006">
    <property type="protein sequence ID" value="SMA48511.1"/>
    <property type="molecule type" value="Genomic_DNA"/>
</dbReference>
<keyword evidence="9 15" id="KW-0238">DNA-binding</keyword>
<comment type="subunit">
    <text evidence="3 15">Monomer.</text>
</comment>
<comment type="similarity">
    <text evidence="2 15">Belongs to the FPG family.</text>
</comment>
<comment type="catalytic activity">
    <reaction evidence="1 15">
        <text>Hydrolysis of DNA containing ring-opened 7-methylguanine residues, releasing 2,6-diamino-4-hydroxy-5-(N-methyl)formamidopyrimidine.</text>
        <dbReference type="EC" id="3.2.2.23"/>
    </reaction>
</comment>
<dbReference type="SUPFAM" id="SSF81624">
    <property type="entry name" value="N-terminal domain of MutM-like DNA repair proteins"/>
    <property type="match status" value="1"/>
</dbReference>
<keyword evidence="19" id="KW-1185">Reference proteome</keyword>
<dbReference type="Pfam" id="PF06827">
    <property type="entry name" value="zf-FPG_IleRS"/>
    <property type="match status" value="1"/>
</dbReference>
<dbReference type="InterPro" id="IPR015887">
    <property type="entry name" value="DNA_glyclase_Znf_dom_DNA_BS"/>
</dbReference>
<evidence type="ECO:0000256" key="3">
    <source>
        <dbReference type="ARBA" id="ARBA00011245"/>
    </source>
</evidence>
<evidence type="ECO:0000256" key="7">
    <source>
        <dbReference type="ARBA" id="ARBA00022801"/>
    </source>
</evidence>
<evidence type="ECO:0000256" key="12">
    <source>
        <dbReference type="ARBA" id="ARBA00023268"/>
    </source>
</evidence>
<evidence type="ECO:0000256" key="13">
    <source>
        <dbReference type="ARBA" id="ARBA00023295"/>
    </source>
</evidence>
<dbReference type="InterPro" id="IPR000214">
    <property type="entry name" value="Znf_DNA_glyclase/AP_lyase"/>
</dbReference>
<reference evidence="18 19" key="1">
    <citation type="submission" date="2017-03" db="EMBL/GenBank/DDBJ databases">
        <authorList>
            <person name="Afonso C.L."/>
            <person name="Miller P.J."/>
            <person name="Scott M.A."/>
            <person name="Spackman E."/>
            <person name="Goraichik I."/>
            <person name="Dimitrov K.M."/>
            <person name="Suarez D.L."/>
            <person name="Swayne D.E."/>
        </authorList>
    </citation>
    <scope>NUCLEOTIDE SEQUENCE [LARGE SCALE GENOMIC DNA]</scope>
    <source>
        <strain evidence="18">SB41UT1</strain>
    </source>
</reference>
<feature type="active site" description="Proton donor; for delta-elimination activity" evidence="15">
    <location>
        <position position="261"/>
    </location>
</feature>
<gene>
    <name evidence="15 18" type="primary">mutM</name>
    <name evidence="15" type="synonym">fpg</name>
    <name evidence="18" type="ORF">EHSB41UT_02773</name>
</gene>
<evidence type="ECO:0000313" key="18">
    <source>
        <dbReference type="EMBL" id="SMA48511.1"/>
    </source>
</evidence>
<feature type="domain" description="Formamidopyrimidine-DNA glycosylase catalytic" evidence="17">
    <location>
        <begin position="2"/>
        <end position="113"/>
    </location>
</feature>
<feature type="active site" description="Proton donor" evidence="15">
    <location>
        <position position="3"/>
    </location>
</feature>
<dbReference type="GO" id="GO:0008270">
    <property type="term" value="F:zinc ion binding"/>
    <property type="evidence" value="ECO:0007669"/>
    <property type="project" value="UniProtKB-UniRule"/>
</dbReference>
<feature type="binding site" evidence="15">
    <location>
        <position position="91"/>
    </location>
    <ligand>
        <name>DNA</name>
        <dbReference type="ChEBI" id="CHEBI:16991"/>
    </ligand>
</feature>
<dbReference type="PROSITE" id="PS51066">
    <property type="entry name" value="ZF_FPG_2"/>
    <property type="match status" value="1"/>
</dbReference>
<evidence type="ECO:0000256" key="15">
    <source>
        <dbReference type="HAMAP-Rule" id="MF_00103"/>
    </source>
</evidence>
<feature type="binding site" evidence="15">
    <location>
        <position position="110"/>
    </location>
    <ligand>
        <name>DNA</name>
        <dbReference type="ChEBI" id="CHEBI:16991"/>
    </ligand>
</feature>
<dbReference type="InterPro" id="IPR012319">
    <property type="entry name" value="FPG_cat"/>
</dbReference>
<evidence type="ECO:0000256" key="11">
    <source>
        <dbReference type="ARBA" id="ARBA00023239"/>
    </source>
</evidence>
<dbReference type="FunFam" id="3.20.190.10:FF:000001">
    <property type="entry name" value="Formamidopyrimidine-DNA glycosylase"/>
    <property type="match status" value="1"/>
</dbReference>
<dbReference type="NCBIfam" id="TIGR00577">
    <property type="entry name" value="fpg"/>
    <property type="match status" value="1"/>
</dbReference>
<dbReference type="InterPro" id="IPR035937">
    <property type="entry name" value="FPG_N"/>
</dbReference>
<dbReference type="GO" id="GO:0003684">
    <property type="term" value="F:damaged DNA binding"/>
    <property type="evidence" value="ECO:0007669"/>
    <property type="project" value="InterPro"/>
</dbReference>
<evidence type="ECO:0000313" key="19">
    <source>
        <dbReference type="Proteomes" id="UP000196573"/>
    </source>
</evidence>
<feature type="domain" description="FPG-type" evidence="16">
    <location>
        <begin position="237"/>
        <end position="271"/>
    </location>
</feature>
<dbReference type="Gene3D" id="1.10.8.50">
    <property type="match status" value="1"/>
</dbReference>
<keyword evidence="8 15" id="KW-0862">Zinc</keyword>
<dbReference type="GO" id="GO:0140078">
    <property type="term" value="F:class I DNA-(apurinic or apyrimidinic site) endonuclease activity"/>
    <property type="evidence" value="ECO:0007669"/>
    <property type="project" value="UniProtKB-EC"/>
</dbReference>
<dbReference type="Proteomes" id="UP000196573">
    <property type="component" value="Unassembled WGS sequence"/>
</dbReference>
<dbReference type="CDD" id="cd08966">
    <property type="entry name" value="EcFpg-like_N"/>
    <property type="match status" value="1"/>
</dbReference>
<dbReference type="SUPFAM" id="SSF46946">
    <property type="entry name" value="S13-like H2TH domain"/>
    <property type="match status" value="1"/>
</dbReference>
<evidence type="ECO:0000256" key="2">
    <source>
        <dbReference type="ARBA" id="ARBA00009409"/>
    </source>
</evidence>
<feature type="binding site" evidence="15">
    <location>
        <position position="152"/>
    </location>
    <ligand>
        <name>DNA</name>
        <dbReference type="ChEBI" id="CHEBI:16991"/>
    </ligand>
</feature>
<protein>
    <recommendedName>
        <fullName evidence="15">Formamidopyrimidine-DNA glycosylase</fullName>
        <shortName evidence="15">Fapy-DNA glycosylase</shortName>
        <ecNumber evidence="15">3.2.2.23</ecNumber>
    </recommendedName>
    <alternativeName>
        <fullName evidence="15">DNA-(apurinic or apyrimidinic site) lyase MutM</fullName>
        <shortName evidence="15">AP lyase MutM</shortName>
        <ecNumber evidence="15">4.2.99.18</ecNumber>
    </alternativeName>
</protein>
<dbReference type="EC" id="4.2.99.18" evidence="15"/>
<dbReference type="FunFam" id="1.10.8.50:FF:000003">
    <property type="entry name" value="Formamidopyrimidine-DNA glycosylase"/>
    <property type="match status" value="1"/>
</dbReference>
<dbReference type="Gene3D" id="3.20.190.10">
    <property type="entry name" value="MutM-like, N-terminal"/>
    <property type="match status" value="1"/>
</dbReference>
<keyword evidence="5 15" id="KW-0227">DNA damage</keyword>
<dbReference type="AlphaFoldDB" id="A0A1X7AL11"/>
<organism evidence="18 19">
    <name type="scientific">Parendozoicomonas haliclonae</name>
    <dbReference type="NCBI Taxonomy" id="1960125"/>
    <lineage>
        <taxon>Bacteria</taxon>
        <taxon>Pseudomonadati</taxon>
        <taxon>Pseudomonadota</taxon>
        <taxon>Gammaproteobacteria</taxon>
        <taxon>Oceanospirillales</taxon>
        <taxon>Endozoicomonadaceae</taxon>
        <taxon>Parendozoicomonas</taxon>
    </lineage>
</organism>
<dbReference type="OrthoDB" id="9800855at2"/>